<dbReference type="InParanoid" id="F9XQQ3"/>
<dbReference type="STRING" id="336722.F9XQQ3"/>
<gene>
    <name evidence="2" type="ORF">MYCGRDRAFT_51617</name>
</gene>
<dbReference type="HOGENOM" id="CLU_060781_2_0_1"/>
<dbReference type="EMBL" id="CM001209">
    <property type="protein sequence ID" value="EGP82396.1"/>
    <property type="molecule type" value="Genomic_DNA"/>
</dbReference>
<feature type="compositionally biased region" description="Polar residues" evidence="1">
    <location>
        <begin position="129"/>
        <end position="146"/>
    </location>
</feature>
<organism evidence="2 3">
    <name type="scientific">Zymoseptoria tritici (strain CBS 115943 / IPO323)</name>
    <name type="common">Speckled leaf blotch fungus</name>
    <name type="synonym">Septoria tritici</name>
    <dbReference type="NCBI Taxonomy" id="336722"/>
    <lineage>
        <taxon>Eukaryota</taxon>
        <taxon>Fungi</taxon>
        <taxon>Dikarya</taxon>
        <taxon>Ascomycota</taxon>
        <taxon>Pezizomycotina</taxon>
        <taxon>Dothideomycetes</taxon>
        <taxon>Dothideomycetidae</taxon>
        <taxon>Mycosphaerellales</taxon>
        <taxon>Mycosphaerellaceae</taxon>
        <taxon>Zymoseptoria</taxon>
    </lineage>
</organism>
<dbReference type="OMA" id="MIAYSPF"/>
<dbReference type="PANTHER" id="PTHR42070">
    <property type="entry name" value="FILAMENT ASSOCIATED PROTEIN, PUTATIVE (AFU_ORTHOLOGUE AFUA_8G06630)-RELATED"/>
    <property type="match status" value="1"/>
</dbReference>
<protein>
    <recommendedName>
        <fullName evidence="4">BZIP domain-containing protein</fullName>
    </recommendedName>
</protein>
<name>F9XQQ3_ZYMTI</name>
<dbReference type="KEGG" id="ztr:MYCGRDRAFT_51617"/>
<dbReference type="eggNOG" id="ENOG502SA8A">
    <property type="taxonomic scope" value="Eukaryota"/>
</dbReference>
<dbReference type="AlphaFoldDB" id="F9XQQ3"/>
<accession>F9XQQ3</accession>
<proteinExistence type="predicted"/>
<evidence type="ECO:0000313" key="2">
    <source>
        <dbReference type="EMBL" id="EGP82396.1"/>
    </source>
</evidence>
<keyword evidence="3" id="KW-1185">Reference proteome</keyword>
<evidence type="ECO:0008006" key="4">
    <source>
        <dbReference type="Google" id="ProtNLM"/>
    </source>
</evidence>
<dbReference type="GeneID" id="13400558"/>
<dbReference type="PANTHER" id="PTHR42070:SF1">
    <property type="entry name" value="FILAMENT ASSOCIATED PROTEIN, PUTATIVE (AFU_ORTHOLOGUE AFUA_8G06630)-RELATED"/>
    <property type="match status" value="1"/>
</dbReference>
<dbReference type="OrthoDB" id="4505928at2759"/>
<evidence type="ECO:0000256" key="1">
    <source>
        <dbReference type="SAM" id="MobiDB-lite"/>
    </source>
</evidence>
<reference evidence="2 3" key="1">
    <citation type="journal article" date="2011" name="PLoS Genet.">
        <title>Finished genome of the fungal wheat pathogen Mycosphaerella graminicola reveals dispensome structure, chromosome plasticity, and stealth pathogenesis.</title>
        <authorList>
            <person name="Goodwin S.B."/>
            <person name="Ben M'barek S."/>
            <person name="Dhillon B."/>
            <person name="Wittenberg A.H.J."/>
            <person name="Crane C.F."/>
            <person name="Hane J.K."/>
            <person name="Foster A.J."/>
            <person name="Van der Lee T.A.J."/>
            <person name="Grimwood J."/>
            <person name="Aerts A."/>
            <person name="Antoniw J."/>
            <person name="Bailey A."/>
            <person name="Bluhm B."/>
            <person name="Bowler J."/>
            <person name="Bristow J."/>
            <person name="van der Burgt A."/>
            <person name="Canto-Canche B."/>
            <person name="Churchill A.C.L."/>
            <person name="Conde-Ferraez L."/>
            <person name="Cools H.J."/>
            <person name="Coutinho P.M."/>
            <person name="Csukai M."/>
            <person name="Dehal P."/>
            <person name="De Wit P."/>
            <person name="Donzelli B."/>
            <person name="van de Geest H.C."/>
            <person name="van Ham R.C.H.J."/>
            <person name="Hammond-Kosack K.E."/>
            <person name="Henrissat B."/>
            <person name="Kilian A."/>
            <person name="Kobayashi A.K."/>
            <person name="Koopmann E."/>
            <person name="Kourmpetis Y."/>
            <person name="Kuzniar A."/>
            <person name="Lindquist E."/>
            <person name="Lombard V."/>
            <person name="Maliepaard C."/>
            <person name="Martins N."/>
            <person name="Mehrabi R."/>
            <person name="Nap J.P.H."/>
            <person name="Ponomarenko A."/>
            <person name="Rudd J.J."/>
            <person name="Salamov A."/>
            <person name="Schmutz J."/>
            <person name="Schouten H.J."/>
            <person name="Shapiro H."/>
            <person name="Stergiopoulos I."/>
            <person name="Torriani S.F.F."/>
            <person name="Tu H."/>
            <person name="de Vries R.P."/>
            <person name="Waalwijk C."/>
            <person name="Ware S.B."/>
            <person name="Wiebenga A."/>
            <person name="Zwiers L.-H."/>
            <person name="Oliver R.P."/>
            <person name="Grigoriev I.V."/>
            <person name="Kema G.H.J."/>
        </authorList>
    </citation>
    <scope>NUCLEOTIDE SEQUENCE [LARGE SCALE GENOMIC DNA]</scope>
    <source>
        <strain evidence="3">CBS 115943 / IPO323</strain>
    </source>
</reference>
<dbReference type="RefSeq" id="XP_003847420.1">
    <property type="nucleotide sequence ID" value="XM_003847372.1"/>
</dbReference>
<sequence>MPNGNQRHIRPSPAPIDKVSERIRNRENQRRLRERRREYTQDLEERLQQFEKKGIEATILVQRAARTVARENRLLRELLHSKGISEAEINQHVNYMIRPAAMKEEHVSTLCLASLEHIKVDAQDQSYYPSRNTSPIASPFPTSGRSNNDEMDCEEAARVITSLRGKVDPEALWPQLGCSTARRTRVKNSVLMTLAL</sequence>
<evidence type="ECO:0000313" key="3">
    <source>
        <dbReference type="Proteomes" id="UP000008062"/>
    </source>
</evidence>
<dbReference type="Proteomes" id="UP000008062">
    <property type="component" value="Chromosome 14"/>
</dbReference>
<feature type="region of interest" description="Disordered" evidence="1">
    <location>
        <begin position="129"/>
        <end position="149"/>
    </location>
</feature>